<dbReference type="PANTHER" id="PTHR21342">
    <property type="entry name" value="PHOSPHOPANTETHEINE ADENYLYLTRANSFERASE"/>
    <property type="match status" value="1"/>
</dbReference>
<evidence type="ECO:0000313" key="4">
    <source>
        <dbReference type="EMBL" id="AKF13485.1"/>
    </source>
</evidence>
<dbReference type="Gene3D" id="3.90.79.10">
    <property type="entry name" value="Nucleoside Triphosphate Pyrophosphohydrolase"/>
    <property type="match status" value="1"/>
</dbReference>
<accession>A0A0F6YPF5</accession>
<dbReference type="Pfam" id="PF00293">
    <property type="entry name" value="NUDIX"/>
    <property type="match status" value="1"/>
</dbReference>
<dbReference type="GO" id="GO:0016779">
    <property type="term" value="F:nucleotidyltransferase activity"/>
    <property type="evidence" value="ECO:0007669"/>
    <property type="project" value="UniProtKB-KW"/>
</dbReference>
<dbReference type="InterPro" id="IPR014729">
    <property type="entry name" value="Rossmann-like_a/b/a_fold"/>
</dbReference>
<evidence type="ECO:0000256" key="2">
    <source>
        <dbReference type="ARBA" id="ARBA00022695"/>
    </source>
</evidence>
<dbReference type="GeneID" id="26638957"/>
<evidence type="ECO:0000256" key="1">
    <source>
        <dbReference type="ARBA" id="ARBA00022679"/>
    </source>
</evidence>
<protein>
    <submittedName>
        <fullName evidence="4">Bifunctional nicotinamide/nicotinate mononucleotide adenylyltransferase</fullName>
    </submittedName>
</protein>
<proteinExistence type="predicted"/>
<dbReference type="PANTHER" id="PTHR21342:SF0">
    <property type="entry name" value="BIFUNCTIONAL NMN ADENYLYLTRANSFERASE_NUDIX HYDROLASE"/>
    <property type="match status" value="1"/>
</dbReference>
<evidence type="ECO:0000313" key="5">
    <source>
        <dbReference type="Proteomes" id="UP000202958"/>
    </source>
</evidence>
<dbReference type="EMBL" id="KR052482">
    <property type="protein sequence ID" value="AKF13485.1"/>
    <property type="molecule type" value="Genomic_DNA"/>
</dbReference>
<dbReference type="OrthoDB" id="9613at10239"/>
<reference evidence="4 5" key="1">
    <citation type="submission" date="2015-04" db="EMBL/GenBank/DDBJ databases">
        <authorList>
            <person name="Hodson T.S."/>
            <person name="Hyde J.R."/>
            <person name="Schouten J.T."/>
            <person name="Crockett J.T."/>
            <person name="Smith T.A."/>
            <person name="Merrill B.D."/>
            <person name="Crook M.B."/>
            <person name="Griffitts J.S."/>
            <person name="Burnett S.H."/>
            <person name="Grose J.H."/>
            <person name="Breakwell D.P."/>
        </authorList>
    </citation>
    <scope>NUCLEOTIDE SEQUENCE [LARGE SCALE GENOMIC DNA]</scope>
</reference>
<dbReference type="SUPFAM" id="SSF55811">
    <property type="entry name" value="Nudix"/>
    <property type="match status" value="1"/>
</dbReference>
<keyword evidence="2 4" id="KW-0548">Nucleotidyltransferase</keyword>
<organism evidence="4 5">
    <name type="scientific">Sinorhizobium phage phiN3</name>
    <dbReference type="NCBI Taxonomy" id="1647405"/>
    <lineage>
        <taxon>Viruses</taxon>
        <taxon>Duplodnaviria</taxon>
        <taxon>Heunggongvirae</taxon>
        <taxon>Uroviricota</taxon>
        <taxon>Caudoviricetes</taxon>
        <taxon>Emdodecavirus</taxon>
        <taxon>Emdodecavirus N3</taxon>
    </lineage>
</organism>
<sequence>MSKYDYGVFIGRFSPVHNGHVKVIKQALEECDYLIVVVGSNNQARNTRNPFTASERMNMIQRAVEVGGCYNERVLYTSVGDYPYNDTLWLAEVQSAVDEVIADHHTHAEFTNSGWRDYKFNIALAGMYKDSTSYYLNMFPQWSNSVAVSPGSEQGEILSATGIRNNIFNGNLAYDKSLPDFVKLMISRDIEERPDIWKRLQSDWNYEQKYESQWGKGPHVTVDAAVVQAGHILLIQRGQEYGHGLWALPGGFLNRRERIEDGVLRELREETKLHVPEKVLRGSITAKRVYDSPYRSNRSHLITHCHRIALSNVGKLPEVYGSDDAEKAKWVPLSKLDDMRNEFFEDHYHIIKDILNA</sequence>
<dbReference type="Gene3D" id="3.40.50.620">
    <property type="entry name" value="HUPs"/>
    <property type="match status" value="1"/>
</dbReference>
<dbReference type="Proteomes" id="UP000202958">
    <property type="component" value="Segment"/>
</dbReference>
<dbReference type="InterPro" id="IPR015797">
    <property type="entry name" value="NUDIX_hydrolase-like_dom_sf"/>
</dbReference>
<dbReference type="NCBIfam" id="TIGR00125">
    <property type="entry name" value="cyt_tran_rel"/>
    <property type="match status" value="1"/>
</dbReference>
<name>A0A0F6YPF5_9CAUD</name>
<keyword evidence="1 4" id="KW-0808">Transferase</keyword>
<dbReference type="KEGG" id="vg:26638957"/>
<dbReference type="InterPro" id="IPR004821">
    <property type="entry name" value="Cyt_trans-like"/>
</dbReference>
<dbReference type="RefSeq" id="YP_009212462.1">
    <property type="nucleotide sequence ID" value="NC_028945.1"/>
</dbReference>
<feature type="domain" description="Nudix hydrolase" evidence="3">
    <location>
        <begin position="217"/>
        <end position="357"/>
    </location>
</feature>
<dbReference type="CDD" id="cd18873">
    <property type="entry name" value="NUDIX_NadM_like"/>
    <property type="match status" value="1"/>
</dbReference>
<dbReference type="InterPro" id="IPR000086">
    <property type="entry name" value="NUDIX_hydrolase_dom"/>
</dbReference>
<dbReference type="PROSITE" id="PS51462">
    <property type="entry name" value="NUDIX"/>
    <property type="match status" value="1"/>
</dbReference>
<dbReference type="Pfam" id="PF01467">
    <property type="entry name" value="CTP_transf_like"/>
    <property type="match status" value="1"/>
</dbReference>
<gene>
    <name evidence="4" type="ORF">PHIN3_222</name>
</gene>
<keyword evidence="5" id="KW-1185">Reference proteome</keyword>
<dbReference type="SUPFAM" id="SSF52374">
    <property type="entry name" value="Nucleotidylyl transferase"/>
    <property type="match status" value="1"/>
</dbReference>
<evidence type="ECO:0000259" key="3">
    <source>
        <dbReference type="PROSITE" id="PS51462"/>
    </source>
</evidence>